<protein>
    <submittedName>
        <fullName evidence="2">Uncharacterized protein</fullName>
    </submittedName>
</protein>
<feature type="transmembrane region" description="Helical" evidence="1">
    <location>
        <begin position="128"/>
        <end position="149"/>
    </location>
</feature>
<comment type="caution">
    <text evidence="2">The sequence shown here is derived from an EMBL/GenBank/DDBJ whole genome shotgun (WGS) entry which is preliminary data.</text>
</comment>
<dbReference type="OrthoDB" id="10026578at2759"/>
<dbReference type="AlphaFoldDB" id="A0A815E3T5"/>
<dbReference type="EMBL" id="CAJNOM010000931">
    <property type="protein sequence ID" value="CAF1579338.1"/>
    <property type="molecule type" value="Genomic_DNA"/>
</dbReference>
<organism evidence="2 5">
    <name type="scientific">Adineta steineri</name>
    <dbReference type="NCBI Taxonomy" id="433720"/>
    <lineage>
        <taxon>Eukaryota</taxon>
        <taxon>Metazoa</taxon>
        <taxon>Spiralia</taxon>
        <taxon>Gnathifera</taxon>
        <taxon>Rotifera</taxon>
        <taxon>Eurotatoria</taxon>
        <taxon>Bdelloidea</taxon>
        <taxon>Adinetida</taxon>
        <taxon>Adinetidae</taxon>
        <taxon>Adineta</taxon>
    </lineage>
</organism>
<dbReference type="Proteomes" id="UP000663832">
    <property type="component" value="Unassembled WGS sequence"/>
</dbReference>
<evidence type="ECO:0000313" key="2">
    <source>
        <dbReference type="EMBL" id="CAF1309565.1"/>
    </source>
</evidence>
<reference evidence="2" key="1">
    <citation type="submission" date="2021-02" db="EMBL/GenBank/DDBJ databases">
        <authorList>
            <person name="Nowell W R."/>
        </authorList>
    </citation>
    <scope>NUCLEOTIDE SEQUENCE</scope>
</reference>
<keyword evidence="1" id="KW-0812">Transmembrane</keyword>
<keyword evidence="1" id="KW-0472">Membrane</keyword>
<evidence type="ECO:0000256" key="1">
    <source>
        <dbReference type="SAM" id="Phobius"/>
    </source>
</evidence>
<name>A0A815E3T5_9BILA</name>
<keyword evidence="4" id="KW-1185">Reference proteome</keyword>
<accession>A0A815E3T5</accession>
<evidence type="ECO:0000313" key="4">
    <source>
        <dbReference type="Proteomes" id="UP000663832"/>
    </source>
</evidence>
<dbReference type="EMBL" id="CAJNOI010000571">
    <property type="protein sequence ID" value="CAF1309565.1"/>
    <property type="molecule type" value="Genomic_DNA"/>
</dbReference>
<keyword evidence="1" id="KW-1133">Transmembrane helix</keyword>
<evidence type="ECO:0000313" key="5">
    <source>
        <dbReference type="Proteomes" id="UP000663877"/>
    </source>
</evidence>
<evidence type="ECO:0000313" key="3">
    <source>
        <dbReference type="EMBL" id="CAF1579338.1"/>
    </source>
</evidence>
<sequence>MGPIFSIFPRSVKYSARISGNNNNVWFIDTSKFNITSILDQTIQNATKKFQNIVIANNPAILIGDKNQYEQKINNGSNNNINIGDSALPKVHDNPLKTAVKSANRIMENGTDIITAPAVWLKDMQKNWLSYMVVLAVILIIGTFLYCTIRSYFKRKSNNSNSNNNNNNWSMGNLVELATVFSNKNPHSQTPFSLPATKPSLAPSTLDASFKI</sequence>
<gene>
    <name evidence="2" type="ORF">BJG266_LOCUS32736</name>
    <name evidence="3" type="ORF">QVE165_LOCUS49820</name>
</gene>
<dbReference type="Proteomes" id="UP000663877">
    <property type="component" value="Unassembled WGS sequence"/>
</dbReference>
<proteinExistence type="predicted"/>